<keyword evidence="6 8" id="KW-0472">Membrane</keyword>
<keyword evidence="1 8" id="KW-0813">Transport</keyword>
<dbReference type="PANTHER" id="PTHR35529">
    <property type="entry name" value="MANGANESE EFFLUX PUMP MNTP-RELATED"/>
    <property type="match status" value="1"/>
</dbReference>
<sequence length="225" mass="22258">MTLLDLLAIALGVSMDAVAVALAQGMRMRRPRVRDALLVAGLFGAFQGLMPLLGWALSARFAQAASAFAPWVAFGLLLAVGAHMVHEAREQATDVGGDDPQVGAPGRADGGPVDGPTGTPVRAAGGALALAAAPVAPVRPAVRTLLVLAVATSIDALAVGVGLGLMEAPVVAATGLMAGVTAVLSAGAVLAGARLGARLGRWATLAGGLVLVLIGARILLVHLLG</sequence>
<feature type="transmembrane region" description="Helical" evidence="8">
    <location>
        <begin position="61"/>
        <end position="80"/>
    </location>
</feature>
<evidence type="ECO:0000256" key="3">
    <source>
        <dbReference type="ARBA" id="ARBA00022692"/>
    </source>
</evidence>
<evidence type="ECO:0000256" key="8">
    <source>
        <dbReference type="HAMAP-Rule" id="MF_01521"/>
    </source>
</evidence>
<feature type="transmembrane region" description="Helical" evidence="8">
    <location>
        <begin position="145"/>
        <end position="165"/>
    </location>
</feature>
<comment type="caution">
    <text evidence="11">The sequence shown here is derived from an EMBL/GenBank/DDBJ whole genome shotgun (WGS) entry which is preliminary data.</text>
</comment>
<dbReference type="Pfam" id="PF02659">
    <property type="entry name" value="Mntp"/>
    <property type="match status" value="2"/>
</dbReference>
<evidence type="ECO:0000313" key="13">
    <source>
        <dbReference type="Proteomes" id="UP000618382"/>
    </source>
</evidence>
<comment type="similarity">
    <text evidence="8">Belongs to the MntP (TC 9.B.29) family.</text>
</comment>
<dbReference type="RefSeq" id="WP_239072769.1">
    <property type="nucleotide sequence ID" value="NZ_BAABFI010000004.1"/>
</dbReference>
<comment type="function">
    <text evidence="8">Probably functions as a manganese efflux pump.</text>
</comment>
<evidence type="ECO:0000256" key="7">
    <source>
        <dbReference type="ARBA" id="ARBA00023211"/>
    </source>
</evidence>
<dbReference type="EMBL" id="BONN01000002">
    <property type="protein sequence ID" value="GIG31653.1"/>
    <property type="molecule type" value="Genomic_DNA"/>
</dbReference>
<evidence type="ECO:0000256" key="6">
    <source>
        <dbReference type="ARBA" id="ARBA00023136"/>
    </source>
</evidence>
<evidence type="ECO:0000313" key="10">
    <source>
        <dbReference type="EMBL" id="GIG31653.1"/>
    </source>
</evidence>
<keyword evidence="2 8" id="KW-1003">Cell membrane</keyword>
<dbReference type="InterPro" id="IPR003810">
    <property type="entry name" value="Mntp/YtaF"/>
</dbReference>
<dbReference type="EMBL" id="JACCBK010000001">
    <property type="protein sequence ID" value="NYD84587.1"/>
    <property type="molecule type" value="Genomic_DNA"/>
</dbReference>
<dbReference type="AlphaFoldDB" id="A0A7Y9JWH6"/>
<name>A0A7Y9JWH6_9CELL</name>
<keyword evidence="3 8" id="KW-0812">Transmembrane</keyword>
<evidence type="ECO:0000256" key="5">
    <source>
        <dbReference type="ARBA" id="ARBA00023065"/>
    </source>
</evidence>
<protein>
    <recommendedName>
        <fullName evidence="8">Putative manganese efflux pump MntP</fullName>
    </recommendedName>
</protein>
<keyword evidence="13" id="KW-1185">Reference proteome</keyword>
<proteinExistence type="inferred from homology"/>
<dbReference type="GO" id="GO:0005886">
    <property type="term" value="C:plasma membrane"/>
    <property type="evidence" value="ECO:0007669"/>
    <property type="project" value="UniProtKB-SubCell"/>
</dbReference>
<dbReference type="PANTHER" id="PTHR35529:SF1">
    <property type="entry name" value="MANGANESE EFFLUX PUMP MNTP-RELATED"/>
    <property type="match status" value="1"/>
</dbReference>
<keyword evidence="4 8" id="KW-1133">Transmembrane helix</keyword>
<dbReference type="Proteomes" id="UP000618382">
    <property type="component" value="Unassembled WGS sequence"/>
</dbReference>
<evidence type="ECO:0000256" key="1">
    <source>
        <dbReference type="ARBA" id="ARBA00022448"/>
    </source>
</evidence>
<comment type="subcellular location">
    <subcellularLocation>
        <location evidence="8">Cell membrane</location>
        <topology evidence="8">Multi-pass membrane protein</topology>
    </subcellularLocation>
</comment>
<dbReference type="HAMAP" id="MF_01521">
    <property type="entry name" value="MntP_pump"/>
    <property type="match status" value="1"/>
</dbReference>
<feature type="transmembrane region" description="Helical" evidence="8">
    <location>
        <begin position="171"/>
        <end position="190"/>
    </location>
</feature>
<evidence type="ECO:0000256" key="2">
    <source>
        <dbReference type="ARBA" id="ARBA00022475"/>
    </source>
</evidence>
<keyword evidence="7 8" id="KW-0464">Manganese</keyword>
<feature type="region of interest" description="Disordered" evidence="9">
    <location>
        <begin position="91"/>
        <end position="117"/>
    </location>
</feature>
<evidence type="ECO:0000313" key="12">
    <source>
        <dbReference type="Proteomes" id="UP000577956"/>
    </source>
</evidence>
<dbReference type="GO" id="GO:0005384">
    <property type="term" value="F:manganese ion transmembrane transporter activity"/>
    <property type="evidence" value="ECO:0007669"/>
    <property type="project" value="UniProtKB-UniRule"/>
</dbReference>
<evidence type="ECO:0000256" key="4">
    <source>
        <dbReference type="ARBA" id="ARBA00022989"/>
    </source>
</evidence>
<organism evidence="11 12">
    <name type="scientific">Cellulomonas oligotrophica</name>
    <dbReference type="NCBI Taxonomy" id="931536"/>
    <lineage>
        <taxon>Bacteria</taxon>
        <taxon>Bacillati</taxon>
        <taxon>Actinomycetota</taxon>
        <taxon>Actinomycetes</taxon>
        <taxon>Micrococcales</taxon>
        <taxon>Cellulomonadaceae</taxon>
        <taxon>Cellulomonas</taxon>
    </lineage>
</organism>
<feature type="transmembrane region" description="Helical" evidence="8">
    <location>
        <begin position="6"/>
        <end position="24"/>
    </location>
</feature>
<accession>A0A7Y9JWH6</accession>
<feature type="transmembrane region" description="Helical" evidence="8">
    <location>
        <begin position="36"/>
        <end position="55"/>
    </location>
</feature>
<gene>
    <name evidence="8" type="primary">mntP</name>
    <name evidence="11" type="ORF">BKA21_000136</name>
    <name evidence="10" type="ORF">Col01nite_08120</name>
</gene>
<dbReference type="InterPro" id="IPR022929">
    <property type="entry name" value="Put_MntP"/>
</dbReference>
<feature type="transmembrane region" description="Helical" evidence="8">
    <location>
        <begin position="202"/>
        <end position="224"/>
    </location>
</feature>
<evidence type="ECO:0000256" key="9">
    <source>
        <dbReference type="SAM" id="MobiDB-lite"/>
    </source>
</evidence>
<keyword evidence="5 8" id="KW-0406">Ion transport</keyword>
<reference evidence="10 13" key="2">
    <citation type="submission" date="2021-01" db="EMBL/GenBank/DDBJ databases">
        <title>Whole genome shotgun sequence of Cellulomonas oligotrophica NBRC 109435.</title>
        <authorList>
            <person name="Komaki H."/>
            <person name="Tamura T."/>
        </authorList>
    </citation>
    <scope>NUCLEOTIDE SEQUENCE [LARGE SCALE GENOMIC DNA]</scope>
    <source>
        <strain evidence="10 13">NBRC 109435</strain>
    </source>
</reference>
<evidence type="ECO:0000313" key="11">
    <source>
        <dbReference type="EMBL" id="NYD84587.1"/>
    </source>
</evidence>
<reference evidence="11 12" key="1">
    <citation type="submission" date="2020-07" db="EMBL/GenBank/DDBJ databases">
        <title>Sequencing the genomes of 1000 actinobacteria strains.</title>
        <authorList>
            <person name="Klenk H.-P."/>
        </authorList>
    </citation>
    <scope>NUCLEOTIDE SEQUENCE [LARGE SCALE GENOMIC DNA]</scope>
    <source>
        <strain evidence="11 12">DSM 24482</strain>
    </source>
</reference>
<dbReference type="Proteomes" id="UP000577956">
    <property type="component" value="Unassembled WGS sequence"/>
</dbReference>